<feature type="transmembrane region" description="Helical" evidence="6">
    <location>
        <begin position="40"/>
        <end position="58"/>
    </location>
</feature>
<keyword evidence="2 6" id="KW-0812">Transmembrane</keyword>
<reference evidence="7 8" key="1">
    <citation type="submission" date="2023-10" db="EMBL/GenBank/DDBJ databases">
        <title>Chromosome-scale genome assembly provides insights into flower coloration mechanisms of Canna indica.</title>
        <authorList>
            <person name="Li C."/>
        </authorList>
    </citation>
    <scope>NUCLEOTIDE SEQUENCE [LARGE SCALE GENOMIC DNA]</scope>
    <source>
        <tissue evidence="7">Flower</tissue>
    </source>
</reference>
<comment type="subcellular location">
    <subcellularLocation>
        <location evidence="1">Golgi apparatus membrane</location>
        <topology evidence="1">Single-pass membrane protein</topology>
    </subcellularLocation>
</comment>
<evidence type="ECO:0000313" key="7">
    <source>
        <dbReference type="EMBL" id="WOL04971.1"/>
    </source>
</evidence>
<protein>
    <submittedName>
        <fullName evidence="7">Protein IRX15-LIKE-like</fullName>
    </submittedName>
</protein>
<keyword evidence="3 6" id="KW-1133">Transmembrane helix</keyword>
<evidence type="ECO:0000313" key="8">
    <source>
        <dbReference type="Proteomes" id="UP001327560"/>
    </source>
</evidence>
<dbReference type="EMBL" id="CP136893">
    <property type="protein sequence ID" value="WOL04971.1"/>
    <property type="molecule type" value="Genomic_DNA"/>
</dbReference>
<feature type="region of interest" description="Disordered" evidence="5">
    <location>
        <begin position="315"/>
        <end position="334"/>
    </location>
</feature>
<evidence type="ECO:0000256" key="2">
    <source>
        <dbReference type="ARBA" id="ARBA00022692"/>
    </source>
</evidence>
<evidence type="ECO:0000256" key="5">
    <source>
        <dbReference type="SAM" id="MobiDB-lite"/>
    </source>
</evidence>
<gene>
    <name evidence="7" type="ORF">Cni_G13694</name>
</gene>
<proteinExistence type="predicted"/>
<keyword evidence="4 6" id="KW-0472">Membrane</keyword>
<dbReference type="NCBIfam" id="TIGR01627">
    <property type="entry name" value="A_thal_3515"/>
    <property type="match status" value="1"/>
</dbReference>
<dbReference type="Pfam" id="PF21729">
    <property type="entry name" value="IRX15_IRX15L_GXM"/>
    <property type="match status" value="1"/>
</dbReference>
<sequence length="334" mass="36237">MMKGISSTKLIFLQPSSTSKQGGNGISTSISILVSHHHRFWLIAFLSFFAFASLLTFLNSTAARGSHALHFSSSSSAVTSADSVSSPSSASIPAPVFDALVNYAASSNFSGKMKEDDLRAIAAVLQRRGPCNLLVFGLGHETPLWRALNHGGRTVFVDENEYYIAYVEGRNPGMEAYDVSYTTKVREMTELIAVSRRQRRGDCRPVQNLLFSDCRLAINDLPNRLYDVAWDVIVVDGPRGYAKGEPGRMAAIFTAAVMARSVGRGHVDVLVHDYERKVEKLCSKEFLCPENLVSATRSLGHFLIRSGPTEDFCANKTATASSSSSPRGGEAAAS</sequence>
<evidence type="ECO:0000256" key="6">
    <source>
        <dbReference type="SAM" id="Phobius"/>
    </source>
</evidence>
<dbReference type="GO" id="GO:0000139">
    <property type="term" value="C:Golgi membrane"/>
    <property type="evidence" value="ECO:0007669"/>
    <property type="project" value="UniProtKB-SubCell"/>
</dbReference>
<keyword evidence="8" id="KW-1185">Reference proteome</keyword>
<dbReference type="GO" id="GO:0045492">
    <property type="term" value="P:xylan biosynthetic process"/>
    <property type="evidence" value="ECO:0007669"/>
    <property type="project" value="InterPro"/>
</dbReference>
<evidence type="ECO:0000256" key="1">
    <source>
        <dbReference type="ARBA" id="ARBA00004194"/>
    </source>
</evidence>
<dbReference type="Proteomes" id="UP001327560">
    <property type="component" value="Chromosome 4"/>
</dbReference>
<evidence type="ECO:0000256" key="4">
    <source>
        <dbReference type="ARBA" id="ARBA00023136"/>
    </source>
</evidence>
<organism evidence="7 8">
    <name type="scientific">Canna indica</name>
    <name type="common">Indian-shot</name>
    <dbReference type="NCBI Taxonomy" id="4628"/>
    <lineage>
        <taxon>Eukaryota</taxon>
        <taxon>Viridiplantae</taxon>
        <taxon>Streptophyta</taxon>
        <taxon>Embryophyta</taxon>
        <taxon>Tracheophyta</taxon>
        <taxon>Spermatophyta</taxon>
        <taxon>Magnoliopsida</taxon>
        <taxon>Liliopsida</taxon>
        <taxon>Zingiberales</taxon>
        <taxon>Cannaceae</taxon>
        <taxon>Canna</taxon>
    </lineage>
</organism>
<evidence type="ECO:0000256" key="3">
    <source>
        <dbReference type="ARBA" id="ARBA00022989"/>
    </source>
</evidence>
<name>A0AAQ3QA16_9LILI</name>
<dbReference type="PANTHER" id="PTHR31444">
    <property type="entry name" value="OS11G0490100 PROTEIN"/>
    <property type="match status" value="1"/>
</dbReference>
<dbReference type="AlphaFoldDB" id="A0AAQ3QA16"/>
<dbReference type="InterPro" id="IPR006514">
    <property type="entry name" value="IRX15/GXM/AGM"/>
</dbReference>
<accession>A0AAQ3QA16</accession>